<dbReference type="AlphaFoldDB" id="A0A2V1K7E4"/>
<evidence type="ECO:0000313" key="2">
    <source>
        <dbReference type="Proteomes" id="UP000245283"/>
    </source>
</evidence>
<dbReference type="RefSeq" id="WP_109093611.1">
    <property type="nucleotide sequence ID" value="NZ_QETB01000003.1"/>
</dbReference>
<dbReference type="NCBIfam" id="TIGR02687">
    <property type="entry name" value="BREX-1 system phosphatase PglZ type A"/>
    <property type="match status" value="1"/>
</dbReference>
<comment type="caution">
    <text evidence="1">The sequence shown here is derived from an EMBL/GenBank/DDBJ whole genome shotgun (WGS) entry which is preliminary data.</text>
</comment>
<gene>
    <name evidence="1" type="primary">pglZ</name>
    <name evidence="1" type="ORF">DD236_06720</name>
</gene>
<organism evidence="1 2">
    <name type="scientific">Ancrocorticia populi</name>
    <dbReference type="NCBI Taxonomy" id="2175228"/>
    <lineage>
        <taxon>Bacteria</taxon>
        <taxon>Bacillati</taxon>
        <taxon>Actinomycetota</taxon>
        <taxon>Actinomycetes</taxon>
        <taxon>Actinomycetales</taxon>
        <taxon>Actinomycetaceae</taxon>
        <taxon>Ancrocorticia</taxon>
    </lineage>
</organism>
<reference evidence="2" key="1">
    <citation type="submission" date="2018-05" db="EMBL/GenBank/DDBJ databases">
        <authorList>
            <person name="Li Y."/>
        </authorList>
    </citation>
    <scope>NUCLEOTIDE SEQUENCE [LARGE SCALE GENOMIC DNA]</scope>
    <source>
        <strain evidence="2">sk1b4</strain>
    </source>
</reference>
<protein>
    <submittedName>
        <fullName evidence="1">BREX-1 system phosphatase PglZ type A</fullName>
    </submittedName>
</protein>
<name>A0A2V1K7E4_9ACTO</name>
<dbReference type="EMBL" id="QETB01000003">
    <property type="protein sequence ID" value="PWF26538.1"/>
    <property type="molecule type" value="Genomic_DNA"/>
</dbReference>
<dbReference type="Proteomes" id="UP000245283">
    <property type="component" value="Unassembled WGS sequence"/>
</dbReference>
<dbReference type="OrthoDB" id="9769734at2"/>
<dbReference type="InterPro" id="IPR014060">
    <property type="entry name" value="PglZ"/>
</dbReference>
<proteinExistence type="predicted"/>
<sequence>MSSLASVIPHLEDEFARQRLVFWHDPDGSYADELSDIDIADVTVLSVANDEYALKYRILQEEPDAHFLIYRRGDVPVGIGNWLLDLELAYGVFTADRTALLRHDLGLTSDGIDTVLDAHEAFFRSSKRAEALRVLLHADDSADLVQAKMCAVLLGQTEHSMLELARTLLGENASGSSQKYESLDEYDLLDFHWAGVARIYGYKATQPSVDDFVLWMFRQAINGFKSDPPGALRNIQLDFDSLRNDRRSSAALMVLASRAAKDLDYSLKIEDVDLPALAGNYLFEEVEQKIVSTLARQVADRTISAREVGDTIRGRQSSIWVDDYRDLYTAIGSASELLSILATATFDVASLDAGLLKYQREWFRIDQLYRHFQRAARTTDYDGVVETLRKEVENYYVNKFLFPLGVAWQHQVDATTAWRSNVLRPQPSFYRDRVEPLVRKGTKKAVVIISDALRYEVADELGTRIRQEDRFDATVDAVLGVLPSYTQLGMAALLPHKALAHSTKGDPVLVDGQRSDGTANRNKILESVDGFAIQAEEVLAMGNRELKQLYTEHHVFYVYHNGIDAAGDKAATEQSVFEATETTLDTLVKLVKKLASANATNIFVTADHGFLYQDSPLADAGYLSTKPQGDDLVTVNRRYVLGRGLKDEPAFKLFEPEQVGLDSDLQVQVPKSIHRLRLPGAGSRYVHGGASLQEIVVPVLAINKKRESDTRQVNVEAQPETDKITTGQLVIKLYQTEPVSEKVQPRALRAGLYVGETLISNQIELTFDQTSDDARDRYQSARMLLSQDADAFNNRAVEFRLEEQIPNTSQWRAYQRVPYTLRRSFTTDFDF</sequence>
<dbReference type="SUPFAM" id="SSF53649">
    <property type="entry name" value="Alkaline phosphatase-like"/>
    <property type="match status" value="1"/>
</dbReference>
<dbReference type="InterPro" id="IPR017850">
    <property type="entry name" value="Alkaline_phosphatase_core_sf"/>
</dbReference>
<dbReference type="Pfam" id="PF08665">
    <property type="entry name" value="PglZ"/>
    <property type="match status" value="1"/>
</dbReference>
<evidence type="ECO:0000313" key="1">
    <source>
        <dbReference type="EMBL" id="PWF26538.1"/>
    </source>
</evidence>
<keyword evidence="2" id="KW-1185">Reference proteome</keyword>
<accession>A0A2V1K7E4</accession>